<reference evidence="2" key="1">
    <citation type="journal article" date="2016" name="Nat. Genet.">
        <title>A high-quality carrot genome assembly provides new insights into carotenoid accumulation and asterid genome evolution.</title>
        <authorList>
            <person name="Iorizzo M."/>
            <person name="Ellison S."/>
            <person name="Senalik D."/>
            <person name="Zeng P."/>
            <person name="Satapoomin P."/>
            <person name="Huang J."/>
            <person name="Bowman M."/>
            <person name="Iovene M."/>
            <person name="Sanseverino W."/>
            <person name="Cavagnaro P."/>
            <person name="Yildiz M."/>
            <person name="Macko-Podgorni A."/>
            <person name="Moranska E."/>
            <person name="Grzebelus E."/>
            <person name="Grzebelus D."/>
            <person name="Ashrafi H."/>
            <person name="Zheng Z."/>
            <person name="Cheng S."/>
            <person name="Spooner D."/>
            <person name="Van Deynze A."/>
            <person name="Simon P."/>
        </authorList>
    </citation>
    <scope>NUCLEOTIDE SEQUENCE</scope>
    <source>
        <tissue evidence="2">Leaf</tissue>
    </source>
</reference>
<protein>
    <submittedName>
        <fullName evidence="2">Uncharacterized protein</fullName>
    </submittedName>
</protein>
<accession>A0A166AUZ5</accession>
<evidence type="ECO:0000256" key="1">
    <source>
        <dbReference type="SAM" id="MobiDB-lite"/>
    </source>
</evidence>
<sequence>MPLMIYDCLFFNVQGKAPAEDDGNNDKDGDFDEDWSTESEDGETRPPPNVRSKGGPVIKG</sequence>
<proteinExistence type="predicted"/>
<evidence type="ECO:0000313" key="3">
    <source>
        <dbReference type="Proteomes" id="UP000077755"/>
    </source>
</evidence>
<feature type="compositionally biased region" description="Acidic residues" evidence="1">
    <location>
        <begin position="29"/>
        <end position="41"/>
    </location>
</feature>
<dbReference type="Gramene" id="KZN01960">
    <property type="protein sequence ID" value="KZN01960"/>
    <property type="gene ID" value="DCAR_010714"/>
</dbReference>
<gene>
    <name evidence="2" type="ORF">DCAR_0312177</name>
</gene>
<evidence type="ECO:0000313" key="2">
    <source>
        <dbReference type="EMBL" id="WOG92900.1"/>
    </source>
</evidence>
<dbReference type="Proteomes" id="UP000077755">
    <property type="component" value="Chromosome 3"/>
</dbReference>
<reference evidence="2" key="2">
    <citation type="submission" date="2022-03" db="EMBL/GenBank/DDBJ databases">
        <title>Draft title - Genomic analysis of global carrot germplasm unveils the trajectory of domestication and the origin of high carotenoid orange carrot.</title>
        <authorList>
            <person name="Iorizzo M."/>
            <person name="Ellison S."/>
            <person name="Senalik D."/>
            <person name="Macko-Podgorni A."/>
            <person name="Grzebelus D."/>
            <person name="Bostan H."/>
            <person name="Rolling W."/>
            <person name="Curaba J."/>
            <person name="Simon P."/>
        </authorList>
    </citation>
    <scope>NUCLEOTIDE SEQUENCE</scope>
    <source>
        <tissue evidence="2">Leaf</tissue>
    </source>
</reference>
<keyword evidence="3" id="KW-1185">Reference proteome</keyword>
<name>A0A166AUZ5_DAUCS</name>
<dbReference type="EMBL" id="CP093345">
    <property type="protein sequence ID" value="WOG92900.1"/>
    <property type="molecule type" value="Genomic_DNA"/>
</dbReference>
<organism evidence="2 3">
    <name type="scientific">Daucus carota subsp. sativus</name>
    <name type="common">Carrot</name>
    <dbReference type="NCBI Taxonomy" id="79200"/>
    <lineage>
        <taxon>Eukaryota</taxon>
        <taxon>Viridiplantae</taxon>
        <taxon>Streptophyta</taxon>
        <taxon>Embryophyta</taxon>
        <taxon>Tracheophyta</taxon>
        <taxon>Spermatophyta</taxon>
        <taxon>Magnoliopsida</taxon>
        <taxon>eudicotyledons</taxon>
        <taxon>Gunneridae</taxon>
        <taxon>Pentapetalae</taxon>
        <taxon>asterids</taxon>
        <taxon>campanulids</taxon>
        <taxon>Apiales</taxon>
        <taxon>Apiaceae</taxon>
        <taxon>Apioideae</taxon>
        <taxon>Scandiceae</taxon>
        <taxon>Daucinae</taxon>
        <taxon>Daucus</taxon>
        <taxon>Daucus sect. Daucus</taxon>
    </lineage>
</organism>
<dbReference type="AlphaFoldDB" id="A0A166AUZ5"/>
<feature type="region of interest" description="Disordered" evidence="1">
    <location>
        <begin position="15"/>
        <end position="60"/>
    </location>
</feature>